<evidence type="ECO:0000256" key="11">
    <source>
        <dbReference type="ARBA" id="ARBA00050454"/>
    </source>
</evidence>
<dbReference type="Proteomes" id="UP000005408">
    <property type="component" value="Unassembled WGS sequence"/>
</dbReference>
<comment type="catalytic activity">
    <reaction evidence="12">
        <text>an all-trans-polyprenyl diphosphate + 4-hydroxybenzoate = a 4-hydroxy-3-(all-trans-polyprenyl)benzoate + diphosphate</text>
        <dbReference type="Rhea" id="RHEA:44504"/>
        <dbReference type="Rhea" id="RHEA-COMP:9514"/>
        <dbReference type="Rhea" id="RHEA-COMP:9564"/>
        <dbReference type="ChEBI" id="CHEBI:17879"/>
        <dbReference type="ChEBI" id="CHEBI:33019"/>
        <dbReference type="ChEBI" id="CHEBI:58914"/>
        <dbReference type="ChEBI" id="CHEBI:78396"/>
        <dbReference type="EC" id="2.5.1.39"/>
    </reaction>
    <physiologicalReaction direction="left-to-right" evidence="12">
        <dbReference type="Rhea" id="RHEA:44505"/>
    </physiologicalReaction>
</comment>
<evidence type="ECO:0000256" key="3">
    <source>
        <dbReference type="ARBA" id="ARBA00005985"/>
    </source>
</evidence>
<dbReference type="PANTHER" id="PTHR11048">
    <property type="entry name" value="PRENYLTRANSFERASES"/>
    <property type="match status" value="1"/>
</dbReference>
<dbReference type="InterPro" id="IPR006370">
    <property type="entry name" value="HB_polyprenyltransferase-like"/>
</dbReference>
<dbReference type="Gene3D" id="1.10.357.140">
    <property type="entry name" value="UbiA prenyltransferase"/>
    <property type="match status" value="1"/>
</dbReference>
<dbReference type="GO" id="GO:0005743">
    <property type="term" value="C:mitochondrial inner membrane"/>
    <property type="evidence" value="ECO:0007669"/>
    <property type="project" value="UniProtKB-SubCell"/>
</dbReference>
<reference evidence="14" key="1">
    <citation type="submission" date="2022-08" db="UniProtKB">
        <authorList>
            <consortium name="EnsemblMetazoa"/>
        </authorList>
    </citation>
    <scope>IDENTIFICATION</scope>
    <source>
        <strain evidence="14">05x7-T-G4-1.051#20</strain>
    </source>
</reference>
<keyword evidence="15" id="KW-1185">Reference proteome</keyword>
<feature type="transmembrane region" description="Helical" evidence="13">
    <location>
        <begin position="279"/>
        <end position="298"/>
    </location>
</feature>
<dbReference type="Gene3D" id="1.20.120.1780">
    <property type="entry name" value="UbiA prenyltransferase"/>
    <property type="match status" value="1"/>
</dbReference>
<evidence type="ECO:0000256" key="5">
    <source>
        <dbReference type="ARBA" id="ARBA00022688"/>
    </source>
</evidence>
<evidence type="ECO:0000256" key="4">
    <source>
        <dbReference type="ARBA" id="ARBA00022679"/>
    </source>
</evidence>
<evidence type="ECO:0000256" key="12">
    <source>
        <dbReference type="ARBA" id="ARBA00051182"/>
    </source>
</evidence>
<keyword evidence="4 13" id="KW-0808">Transferase</keyword>
<feature type="transmembrane region" description="Helical" evidence="13">
    <location>
        <begin position="181"/>
        <end position="205"/>
    </location>
</feature>
<evidence type="ECO:0000256" key="10">
    <source>
        <dbReference type="ARBA" id="ARBA00049890"/>
    </source>
</evidence>
<dbReference type="EnsemblMetazoa" id="G29835.3">
    <property type="protein sequence ID" value="G29835.3:cds"/>
    <property type="gene ID" value="G29835"/>
</dbReference>
<comment type="catalytic activity">
    <reaction evidence="11">
        <text>all-trans-nonaprenyl diphosphate + 4-hydroxybenzoate = 4-hydroxy-3-(all-trans-nonaprenyl)benzoate + diphosphate</text>
        <dbReference type="Rhea" id="RHEA:17709"/>
        <dbReference type="ChEBI" id="CHEBI:17879"/>
        <dbReference type="ChEBI" id="CHEBI:33019"/>
        <dbReference type="ChEBI" id="CHEBI:58391"/>
        <dbReference type="ChEBI" id="CHEBI:84502"/>
        <dbReference type="EC" id="2.5.1.39"/>
    </reaction>
    <physiologicalReaction direction="left-to-right" evidence="11">
        <dbReference type="Rhea" id="RHEA:17710"/>
    </physiologicalReaction>
</comment>
<dbReference type="FunFam" id="1.20.120.1780:FF:000001">
    <property type="entry name" value="4-hydroxybenzoate octaprenyltransferase"/>
    <property type="match status" value="1"/>
</dbReference>
<comment type="cofactor">
    <cofactor evidence="1 13">
        <name>Mg(2+)</name>
        <dbReference type="ChEBI" id="CHEBI:18420"/>
    </cofactor>
</comment>
<keyword evidence="8 13" id="KW-0472">Membrane</keyword>
<comment type="function">
    <text evidence="13">Catalyzes the prenylation of para-hydroxybenzoate (PHB) with an all-trans polyprenyl group. Mediates the second step in the final reaction sequence of coenzyme Q (CoQ) biosynthesis, which is the condensation of the polyisoprenoid side chain with PHB, generating the first membrane-bound Q intermediate.</text>
</comment>
<keyword evidence="13" id="KW-0496">Mitochondrion</keyword>
<dbReference type="EnsemblMetazoa" id="G29835.1">
    <property type="protein sequence ID" value="G29835.1:cds"/>
    <property type="gene ID" value="G29835"/>
</dbReference>
<evidence type="ECO:0000256" key="2">
    <source>
        <dbReference type="ARBA" id="ARBA00004141"/>
    </source>
</evidence>
<dbReference type="InterPro" id="IPR044878">
    <property type="entry name" value="UbiA_sf"/>
</dbReference>
<organism evidence="14 15">
    <name type="scientific">Magallana gigas</name>
    <name type="common">Pacific oyster</name>
    <name type="synonym">Crassostrea gigas</name>
    <dbReference type="NCBI Taxonomy" id="29159"/>
    <lineage>
        <taxon>Eukaryota</taxon>
        <taxon>Metazoa</taxon>
        <taxon>Spiralia</taxon>
        <taxon>Lophotrochozoa</taxon>
        <taxon>Mollusca</taxon>
        <taxon>Bivalvia</taxon>
        <taxon>Autobranchia</taxon>
        <taxon>Pteriomorphia</taxon>
        <taxon>Ostreida</taxon>
        <taxon>Ostreoidea</taxon>
        <taxon>Ostreidae</taxon>
        <taxon>Magallana</taxon>
    </lineage>
</organism>
<comment type="catalytic activity">
    <reaction evidence="10">
        <text>all-trans-decaprenyl diphosphate + 4-hydroxybenzoate = 4-hydroxy-3-(all-trans-decaprenyl)benzoate + diphosphate</text>
        <dbReference type="Rhea" id="RHEA:44564"/>
        <dbReference type="ChEBI" id="CHEBI:17879"/>
        <dbReference type="ChEBI" id="CHEBI:33019"/>
        <dbReference type="ChEBI" id="CHEBI:60721"/>
        <dbReference type="ChEBI" id="CHEBI:84503"/>
        <dbReference type="EC" id="2.5.1.39"/>
    </reaction>
    <physiologicalReaction direction="left-to-right" evidence="10">
        <dbReference type="Rhea" id="RHEA:44565"/>
    </physiologicalReaction>
</comment>
<keyword evidence="5 13" id="KW-0831">Ubiquinone biosynthesis</keyword>
<dbReference type="GO" id="GO:0008412">
    <property type="term" value="F:4-hydroxybenzoate polyprenyltransferase activity"/>
    <property type="evidence" value="ECO:0007669"/>
    <property type="project" value="UniProtKB-EC"/>
</dbReference>
<evidence type="ECO:0000256" key="6">
    <source>
        <dbReference type="ARBA" id="ARBA00022692"/>
    </source>
</evidence>
<evidence type="ECO:0000256" key="1">
    <source>
        <dbReference type="ARBA" id="ARBA00001946"/>
    </source>
</evidence>
<dbReference type="AlphaFoldDB" id="A0A8W8LUR2"/>
<dbReference type="HAMAP" id="MF_01635">
    <property type="entry name" value="UbiA"/>
    <property type="match status" value="1"/>
</dbReference>
<dbReference type="InterPro" id="IPR000537">
    <property type="entry name" value="UbiA_prenyltransferase"/>
</dbReference>
<evidence type="ECO:0000256" key="8">
    <source>
        <dbReference type="ARBA" id="ARBA00023136"/>
    </source>
</evidence>
<comment type="subcellular location">
    <subcellularLocation>
        <location evidence="2">Membrane</location>
        <topology evidence="2">Multi-pass membrane protein</topology>
    </subcellularLocation>
    <subcellularLocation>
        <location evidence="13">Mitochondrion inner membrane</location>
        <topology evidence="13">Multi-pass membrane protein</topology>
        <orientation evidence="13">Matrix side</orientation>
    </subcellularLocation>
</comment>
<dbReference type="CDD" id="cd13959">
    <property type="entry name" value="PT_UbiA_COQ2"/>
    <property type="match status" value="1"/>
</dbReference>
<feature type="transmembrane region" description="Helical" evidence="13">
    <location>
        <begin position="348"/>
        <end position="365"/>
    </location>
</feature>
<dbReference type="PROSITE" id="PS00943">
    <property type="entry name" value="UBIA"/>
    <property type="match status" value="1"/>
</dbReference>
<evidence type="ECO:0000256" key="7">
    <source>
        <dbReference type="ARBA" id="ARBA00022989"/>
    </source>
</evidence>
<sequence>MILRKPVTHLLQLDPSFSRHLALAFTNGSWHFNSQTKISDNRFYKRQSKFIYLNQDFLPQSKKLCSLSQMDKVNMNCGSKILPTDNVYWRHAHSFHSVTVSSNVLGENVSASNSQCLKNGSFVPRRSASFSPQGILEASPPALQPYMRLIRFDKPIGTWLLYWPCTWSIALASAPGTLPSLWLLALFGAGAFFMRGAGCIINDMWDKDIDRKVERTKLRPMASGELSQFQGLVCLAGMLSLSLGILVQLNWYSVVLGAASMGLVITYPLAKRITFWPQAFLGVTLNWGVLLAWSGIHGCLQTPVIPLYLACVLYTMFYDTVYSHQDKYDDMLIGVKSTALKFGDNTKVWLTGFGTAMVSLLVLTGKMCDQTWPYYTTVSLTTAHIAHQLYTVDLNNPDDCASKFRSNTQLGFVMFLGIVLGNLLKKEEKSSDKSVEQEKTVTH</sequence>
<dbReference type="PANTHER" id="PTHR11048:SF28">
    <property type="entry name" value="4-HYDROXYBENZOATE POLYPRENYLTRANSFERASE, MITOCHONDRIAL"/>
    <property type="match status" value="1"/>
</dbReference>
<feature type="transmembrane region" description="Helical" evidence="13">
    <location>
        <begin position="226"/>
        <end position="245"/>
    </location>
</feature>
<keyword evidence="7 13" id="KW-1133">Transmembrane helix</keyword>
<protein>
    <recommendedName>
        <fullName evidence="13">4-hydroxybenzoate polyprenyltransferase, mitochondrial</fullName>
        <shortName evidence="13">4-HB polyprenyltransferase</shortName>
        <ecNumber evidence="13">2.5.1.39</ecNumber>
    </recommendedName>
    <alternativeName>
        <fullName evidence="13">Para-hydroxybenzoate--polyprenyltransferase</fullName>
        <shortName evidence="13">PHB:PPT</shortName>
        <shortName evidence="13">PHB:polyprenyltransferase</shortName>
    </alternativeName>
</protein>
<dbReference type="EC" id="2.5.1.39" evidence="13"/>
<dbReference type="NCBIfam" id="TIGR01474">
    <property type="entry name" value="ubiA_proteo"/>
    <property type="match status" value="1"/>
</dbReference>
<dbReference type="GO" id="GO:0006744">
    <property type="term" value="P:ubiquinone biosynthetic process"/>
    <property type="evidence" value="ECO:0007669"/>
    <property type="project" value="UniProtKB-UniRule"/>
</dbReference>
<keyword evidence="9 13" id="KW-0414">Isoprene biosynthesis</keyword>
<comment type="pathway">
    <text evidence="13">Cofactor biosynthesis; ubiquinone biosynthesis.</text>
</comment>
<accession>A0A8W8LUR2</accession>
<dbReference type="GO" id="GO:0008299">
    <property type="term" value="P:isoprenoid biosynthetic process"/>
    <property type="evidence" value="ECO:0007669"/>
    <property type="project" value="UniProtKB-UniRule"/>
</dbReference>
<evidence type="ECO:0000313" key="14">
    <source>
        <dbReference type="EnsemblMetazoa" id="G29835.1:cds"/>
    </source>
</evidence>
<keyword evidence="13" id="KW-0999">Mitochondrion inner membrane</keyword>
<evidence type="ECO:0000313" key="15">
    <source>
        <dbReference type="Proteomes" id="UP000005408"/>
    </source>
</evidence>
<dbReference type="FunFam" id="1.10.357.140:FF:000003">
    <property type="entry name" value="4-hydroxybenzoate polyprenyltransferase, mitochondrial"/>
    <property type="match status" value="1"/>
</dbReference>
<keyword evidence="6 13" id="KW-0812">Transmembrane</keyword>
<feature type="transmembrane region" description="Helical" evidence="13">
    <location>
        <begin position="156"/>
        <end position="175"/>
    </location>
</feature>
<evidence type="ECO:0000256" key="13">
    <source>
        <dbReference type="HAMAP-Rule" id="MF_03189"/>
    </source>
</evidence>
<feature type="transmembrane region" description="Helical" evidence="13">
    <location>
        <begin position="304"/>
        <end position="322"/>
    </location>
</feature>
<proteinExistence type="inferred from homology"/>
<name>A0A8W8LUR2_MAGGI</name>
<comment type="similarity">
    <text evidence="3 13">Belongs to the UbiA prenyltransferase family.</text>
</comment>
<evidence type="ECO:0000256" key="9">
    <source>
        <dbReference type="ARBA" id="ARBA00023229"/>
    </source>
</evidence>
<dbReference type="InterPro" id="IPR030470">
    <property type="entry name" value="UbiA_prenylTrfase_CS"/>
</dbReference>
<dbReference type="InterPro" id="IPR039653">
    <property type="entry name" value="Prenyltransferase"/>
</dbReference>
<dbReference type="Pfam" id="PF01040">
    <property type="entry name" value="UbiA"/>
    <property type="match status" value="1"/>
</dbReference>